<evidence type="ECO:0000313" key="7">
    <source>
        <dbReference type="EMBL" id="SFJ32949.1"/>
    </source>
</evidence>
<evidence type="ECO:0000256" key="2">
    <source>
        <dbReference type="ARBA" id="ARBA00009323"/>
    </source>
</evidence>
<comment type="subcellular location">
    <subcellularLocation>
        <location evidence="1">Cell septum</location>
    </subcellularLocation>
</comment>
<dbReference type="EMBL" id="FOQG01000025">
    <property type="protein sequence ID" value="SFJ32949.1"/>
    <property type="molecule type" value="Genomic_DNA"/>
</dbReference>
<evidence type="ECO:0000313" key="8">
    <source>
        <dbReference type="Proteomes" id="UP000198649"/>
    </source>
</evidence>
<keyword evidence="6" id="KW-0131">Cell cycle</keyword>
<dbReference type="GO" id="GO:0000917">
    <property type="term" value="P:division septum assembly"/>
    <property type="evidence" value="ECO:0007669"/>
    <property type="project" value="UniProtKB-KW"/>
</dbReference>
<evidence type="ECO:0000256" key="6">
    <source>
        <dbReference type="ARBA" id="ARBA00023306"/>
    </source>
</evidence>
<gene>
    <name evidence="7" type="ORF">SAMN05216561_12525</name>
</gene>
<dbReference type="Proteomes" id="UP000198649">
    <property type="component" value="Unassembled WGS sequence"/>
</dbReference>
<organism evidence="7 8">
    <name type="scientific">Nocardioides psychrotolerans</name>
    <dbReference type="NCBI Taxonomy" id="1005945"/>
    <lineage>
        <taxon>Bacteria</taxon>
        <taxon>Bacillati</taxon>
        <taxon>Actinomycetota</taxon>
        <taxon>Actinomycetes</taxon>
        <taxon>Propionibacteriales</taxon>
        <taxon>Nocardioidaceae</taxon>
        <taxon>Nocardioides</taxon>
    </lineage>
</organism>
<evidence type="ECO:0000256" key="1">
    <source>
        <dbReference type="ARBA" id="ARBA00004431"/>
    </source>
</evidence>
<reference evidence="7 8" key="1">
    <citation type="submission" date="2016-10" db="EMBL/GenBank/DDBJ databases">
        <authorList>
            <person name="de Groot N.N."/>
        </authorList>
    </citation>
    <scope>NUCLEOTIDE SEQUENCE [LARGE SCALE GENOMIC DNA]</scope>
    <source>
        <strain evidence="7 8">CGMCC 1.11156</strain>
    </source>
</reference>
<dbReference type="RefSeq" id="WP_091117249.1">
    <property type="nucleotide sequence ID" value="NZ_BKAF01000035.1"/>
</dbReference>
<dbReference type="InterPro" id="IPR006776">
    <property type="entry name" value="SsgB"/>
</dbReference>
<proteinExistence type="inferred from homology"/>
<dbReference type="AlphaFoldDB" id="A0A1I3QHE3"/>
<dbReference type="GO" id="GO:0030428">
    <property type="term" value="C:cell septum"/>
    <property type="evidence" value="ECO:0007669"/>
    <property type="project" value="UniProtKB-SubCell"/>
</dbReference>
<evidence type="ECO:0000256" key="5">
    <source>
        <dbReference type="ARBA" id="ARBA00023210"/>
    </source>
</evidence>
<keyword evidence="8" id="KW-1185">Reference proteome</keyword>
<dbReference type="InterPro" id="IPR038658">
    <property type="entry name" value="SsgB_sf"/>
</dbReference>
<name>A0A1I3QHE3_9ACTN</name>
<protein>
    <submittedName>
        <fullName evidence="7">Streptomyces sporulation and cell division protein, SsgA</fullName>
    </submittedName>
</protein>
<dbReference type="OrthoDB" id="3853096at2"/>
<evidence type="ECO:0000256" key="3">
    <source>
        <dbReference type="ARBA" id="ARBA00022618"/>
    </source>
</evidence>
<sequence>MAQPPAAPTVSQDITLHCLDDGGQHVAFVASFGYRADDPYAVWLTFHIPGGDVSWAVARSLLLKGLTEPSGDGDIRLWPGLDDEGHAVVVLDFHSPSGSLRTQARTVALRVFLDRTWVVVPPGEEGKQLDLERLVGALLGWSEAE</sequence>
<keyword evidence="5" id="KW-0717">Septation</keyword>
<dbReference type="STRING" id="1005945.SAMN05216561_12525"/>
<keyword evidence="3 7" id="KW-0132">Cell division</keyword>
<evidence type="ECO:0000256" key="4">
    <source>
        <dbReference type="ARBA" id="ARBA00022969"/>
    </source>
</evidence>
<comment type="similarity">
    <text evidence="2">Belongs to the SsgA family.</text>
</comment>
<dbReference type="Gene3D" id="2.30.31.20">
    <property type="entry name" value="Sporulation-specific cell division protein SsgB"/>
    <property type="match status" value="1"/>
</dbReference>
<keyword evidence="4" id="KW-0749">Sporulation</keyword>
<dbReference type="Pfam" id="PF04686">
    <property type="entry name" value="SsgA"/>
    <property type="match status" value="1"/>
</dbReference>
<accession>A0A1I3QHE3</accession>
<dbReference type="GO" id="GO:0030435">
    <property type="term" value="P:sporulation resulting in formation of a cellular spore"/>
    <property type="evidence" value="ECO:0007669"/>
    <property type="project" value="UniProtKB-KW"/>
</dbReference>